<dbReference type="Gene3D" id="1.20.140.10">
    <property type="entry name" value="Butyryl-CoA Dehydrogenase, subunit A, domain 3"/>
    <property type="match status" value="1"/>
</dbReference>
<dbReference type="SUPFAM" id="SSF47203">
    <property type="entry name" value="Acyl-CoA dehydrogenase C-terminal domain-like"/>
    <property type="match status" value="1"/>
</dbReference>
<comment type="cofactor">
    <cofactor evidence="1">
        <name>FAD</name>
        <dbReference type="ChEBI" id="CHEBI:57692"/>
    </cofactor>
</comment>
<sequence>MTRPGHSSGGFDAARCGSASARTSRAASPGASNTPERSRHERPRSRLAPVGALHAEGNIMNDTLTRAAQSVLADLCTPQFVRGVETAHDRRAGHALWCQLDERGLLDALVPRAQGGADLPLAAAAGVLFAFGQHALPLPAAHTMIARHLLAAAQLDAPRGPIALAIADASQCTAFVPYGQVADAVVVETAKGVWLVPLDTARVEKHGDGLDATVCFSTRTARALPACSIAELGAMITAATMAGAMQRVLDVTTAWVRESTQSAASQAGRDTTQRQLDAIAAHVAATRTAAQQGCAAHRSGEQRLASAIAKARASRAAPLVANGAHGLAGALGIVPEFDLQLFTRRLHAQRLQFGSESFWDEIVCTHAQGRSHGLADDASGIFDALDEAATAAH</sequence>
<feature type="region of interest" description="Disordered" evidence="5">
    <location>
        <begin position="1"/>
        <end position="47"/>
    </location>
</feature>
<dbReference type="EMBL" id="QJJV01000003">
    <property type="protein sequence ID" value="PXX19412.1"/>
    <property type="molecule type" value="Genomic_DNA"/>
</dbReference>
<feature type="compositionally biased region" description="Low complexity" evidence="5">
    <location>
        <begin position="13"/>
        <end position="32"/>
    </location>
</feature>
<dbReference type="GO" id="GO:0050660">
    <property type="term" value="F:flavin adenine dinucleotide binding"/>
    <property type="evidence" value="ECO:0007669"/>
    <property type="project" value="InterPro"/>
</dbReference>
<comment type="similarity">
    <text evidence="2">Belongs to the acyl-CoA dehydrogenase family.</text>
</comment>
<evidence type="ECO:0000313" key="7">
    <source>
        <dbReference type="EMBL" id="PXX19412.1"/>
    </source>
</evidence>
<dbReference type="Proteomes" id="UP000247515">
    <property type="component" value="Unassembled WGS sequence"/>
</dbReference>
<evidence type="ECO:0000259" key="6">
    <source>
        <dbReference type="Pfam" id="PF00441"/>
    </source>
</evidence>
<dbReference type="InterPro" id="IPR036250">
    <property type="entry name" value="AcylCo_DH-like_C"/>
</dbReference>
<evidence type="ECO:0000256" key="3">
    <source>
        <dbReference type="ARBA" id="ARBA00022630"/>
    </source>
</evidence>
<name>A0A1A5XM24_9BURK</name>
<evidence type="ECO:0000256" key="1">
    <source>
        <dbReference type="ARBA" id="ARBA00001974"/>
    </source>
</evidence>
<organism evidence="8 9">
    <name type="scientific">Paraburkholderia tropica</name>
    <dbReference type="NCBI Taxonomy" id="92647"/>
    <lineage>
        <taxon>Bacteria</taxon>
        <taxon>Pseudomonadati</taxon>
        <taxon>Pseudomonadota</taxon>
        <taxon>Betaproteobacteria</taxon>
        <taxon>Burkholderiales</taxon>
        <taxon>Burkholderiaceae</taxon>
        <taxon>Paraburkholderia</taxon>
    </lineage>
</organism>
<evidence type="ECO:0000256" key="4">
    <source>
        <dbReference type="ARBA" id="ARBA00022827"/>
    </source>
</evidence>
<dbReference type="InterPro" id="IPR009075">
    <property type="entry name" value="AcylCo_DH/oxidase_C"/>
</dbReference>
<dbReference type="Pfam" id="PF00441">
    <property type="entry name" value="Acyl-CoA_dh_1"/>
    <property type="match status" value="1"/>
</dbReference>
<dbReference type="Proteomes" id="UP000183529">
    <property type="component" value="Unassembled WGS sequence"/>
</dbReference>
<evidence type="ECO:0000313" key="8">
    <source>
        <dbReference type="EMBL" id="SEK10172.1"/>
    </source>
</evidence>
<dbReference type="OrthoDB" id="2450120at2"/>
<keyword evidence="10" id="KW-1185">Reference proteome</keyword>
<dbReference type="InterPro" id="IPR037069">
    <property type="entry name" value="AcylCoA_DH/ox_N_sf"/>
</dbReference>
<evidence type="ECO:0000256" key="5">
    <source>
        <dbReference type="SAM" id="MobiDB-lite"/>
    </source>
</evidence>
<dbReference type="RefSeq" id="WP_065057782.1">
    <property type="nucleotide sequence ID" value="NZ_CADFGN010000004.1"/>
</dbReference>
<comment type="caution">
    <text evidence="8">The sequence shown here is derived from an EMBL/GenBank/DDBJ whole genome shotgun (WGS) entry which is preliminary data.</text>
</comment>
<reference evidence="7 10" key="2">
    <citation type="submission" date="2018-05" db="EMBL/GenBank/DDBJ databases">
        <title>Genomic Encyclopedia of Type Strains, Phase IV (KMG-V): Genome sequencing to study the core and pangenomes of soil and plant-associated prokaryotes.</title>
        <authorList>
            <person name="Whitman W."/>
        </authorList>
    </citation>
    <scope>NUCLEOTIDE SEQUENCE [LARGE SCALE GENOMIC DNA]</scope>
    <source>
        <strain evidence="7 10">SIr-6563</strain>
    </source>
</reference>
<dbReference type="InterPro" id="IPR009100">
    <property type="entry name" value="AcylCoA_DH/oxidase_NM_dom_sf"/>
</dbReference>
<keyword evidence="4" id="KW-0274">FAD</keyword>
<dbReference type="GO" id="GO:0016627">
    <property type="term" value="F:oxidoreductase activity, acting on the CH-CH group of donors"/>
    <property type="evidence" value="ECO:0007669"/>
    <property type="project" value="InterPro"/>
</dbReference>
<evidence type="ECO:0000313" key="9">
    <source>
        <dbReference type="Proteomes" id="UP000183529"/>
    </source>
</evidence>
<gene>
    <name evidence="7" type="ORF">C7400_103403</name>
    <name evidence="8" type="ORF">SAMN05216550_118156</name>
</gene>
<evidence type="ECO:0000256" key="2">
    <source>
        <dbReference type="ARBA" id="ARBA00009347"/>
    </source>
</evidence>
<reference evidence="8 9" key="1">
    <citation type="submission" date="2016-10" db="EMBL/GenBank/DDBJ databases">
        <authorList>
            <person name="Varghese N."/>
            <person name="Submissions S."/>
        </authorList>
    </citation>
    <scope>NUCLEOTIDE SEQUENCE [LARGE SCALE GENOMIC DNA]</scope>
    <source>
        <strain evidence="8 9">LMG 22274</strain>
    </source>
</reference>
<proteinExistence type="inferred from homology"/>
<accession>A0A1A5XM24</accession>
<feature type="domain" description="Acyl-CoA dehydrogenase/oxidase C-terminal" evidence="6">
    <location>
        <begin position="234"/>
        <end position="356"/>
    </location>
</feature>
<keyword evidence="3" id="KW-0285">Flavoprotein</keyword>
<dbReference type="SUPFAM" id="SSF56645">
    <property type="entry name" value="Acyl-CoA dehydrogenase NM domain-like"/>
    <property type="match status" value="1"/>
</dbReference>
<dbReference type="AlphaFoldDB" id="A0A1A5XM24"/>
<dbReference type="EMBL" id="FNZM01000018">
    <property type="protein sequence ID" value="SEK10172.1"/>
    <property type="molecule type" value="Genomic_DNA"/>
</dbReference>
<evidence type="ECO:0000313" key="10">
    <source>
        <dbReference type="Proteomes" id="UP000247515"/>
    </source>
</evidence>
<protein>
    <submittedName>
        <fullName evidence="8">Acyl-CoA dehydrogenase</fullName>
    </submittedName>
</protein>
<dbReference type="Gene3D" id="1.10.540.10">
    <property type="entry name" value="Acyl-CoA dehydrogenase/oxidase, N-terminal domain"/>
    <property type="match status" value="1"/>
</dbReference>